<evidence type="ECO:0000256" key="1">
    <source>
        <dbReference type="ARBA" id="ARBA00000837"/>
    </source>
</evidence>
<comment type="catalytic activity">
    <reaction evidence="1">
        <text>D-threo-isocitrate + NAD(+) = 2-oxoglutarate + CO2 + NADH</text>
        <dbReference type="Rhea" id="RHEA:23632"/>
        <dbReference type="ChEBI" id="CHEBI:15562"/>
        <dbReference type="ChEBI" id="CHEBI:16526"/>
        <dbReference type="ChEBI" id="CHEBI:16810"/>
        <dbReference type="ChEBI" id="CHEBI:57540"/>
        <dbReference type="ChEBI" id="CHEBI:57945"/>
        <dbReference type="EC" id="1.1.1.41"/>
    </reaction>
</comment>
<gene>
    <name evidence="14" type="primary">idh1</name>
    <name evidence="14" type="ORF">SOMG_04639</name>
</gene>
<comment type="subcellular location">
    <subcellularLocation>
        <location evidence="2">Mitochondrion</location>
    </subcellularLocation>
</comment>
<evidence type="ECO:0000256" key="10">
    <source>
        <dbReference type="ARBA" id="ARBA00030631"/>
    </source>
</evidence>
<feature type="domain" description="Isopropylmalate dehydrogenase-like" evidence="13">
    <location>
        <begin position="22"/>
        <end position="349"/>
    </location>
</feature>
<organism evidence="14 15">
    <name type="scientific">Schizosaccharomyces osmophilus</name>
    <dbReference type="NCBI Taxonomy" id="2545709"/>
    <lineage>
        <taxon>Eukaryota</taxon>
        <taxon>Fungi</taxon>
        <taxon>Dikarya</taxon>
        <taxon>Ascomycota</taxon>
        <taxon>Taphrinomycotina</taxon>
        <taxon>Schizosaccharomycetes</taxon>
        <taxon>Schizosaccharomycetales</taxon>
        <taxon>Schizosaccharomycetaceae</taxon>
        <taxon>Schizosaccharomyces</taxon>
    </lineage>
</organism>
<dbReference type="RefSeq" id="XP_056039285.1">
    <property type="nucleotide sequence ID" value="XM_056183418.1"/>
</dbReference>
<name>A0AAE9WHF4_9SCHI</name>
<keyword evidence="8" id="KW-0809">Transit peptide</keyword>
<keyword evidence="7" id="KW-0460">Magnesium</keyword>
<evidence type="ECO:0000256" key="7">
    <source>
        <dbReference type="ARBA" id="ARBA00022842"/>
    </source>
</evidence>
<dbReference type="EC" id="1.1.1.41" evidence="5"/>
<dbReference type="InterPro" id="IPR019818">
    <property type="entry name" value="IsoCit/isopropylmalate_DH_CS"/>
</dbReference>
<comment type="subunit">
    <text evidence="4">Octamer of two non-identical subunits IDH1 and IDH2.</text>
</comment>
<dbReference type="SMART" id="SM01329">
    <property type="entry name" value="Iso_dh"/>
    <property type="match status" value="1"/>
</dbReference>
<dbReference type="NCBIfam" id="TIGR00175">
    <property type="entry name" value="mito_nad_idh"/>
    <property type="match status" value="1"/>
</dbReference>
<dbReference type="GO" id="GO:0006102">
    <property type="term" value="P:isocitrate metabolic process"/>
    <property type="evidence" value="ECO:0007669"/>
    <property type="project" value="TreeGrafter"/>
</dbReference>
<dbReference type="InterPro" id="IPR024084">
    <property type="entry name" value="IsoPropMal-DH-like_dom"/>
</dbReference>
<sequence length="356" mass="39131">MFQTAVRRSSVFQPLKYGGKYTVTLIPGDGTGKEISNSVSTIFKAANVPVEFEEIDVTGMDKRDKPTEVALHEAIQSMKRNKVGLKGIFYTPSERDGHTSFNVALRKELDLYASLSLIKNIPGLKTRHTGVDFALIRENTEGEYSGLEHQSVPGVVESLKIITEAKSKRIAQFAFDFALKNNRKSVTCIHKANIMKMADGLFRKTFYNTAANYESITANDLIVDNASMQAVSRPQQFDVLVTPNLYGSILSNIGSGLVGGPGVVPGGNFGHENALFEPGCRHTQLNITGRNEANPTAMILSACMMLRHLNLKEYADLINAATYSVLEDGKTVTKDLNGTANTEEFTRAILEKMERL</sequence>
<keyword evidence="6" id="KW-0816">Tricarboxylic acid cycle</keyword>
<evidence type="ECO:0000256" key="12">
    <source>
        <dbReference type="ARBA" id="ARBA00071938"/>
    </source>
</evidence>
<proteinExistence type="inferred from homology"/>
<dbReference type="Pfam" id="PF00180">
    <property type="entry name" value="Iso_dh"/>
    <property type="match status" value="1"/>
</dbReference>
<evidence type="ECO:0000256" key="9">
    <source>
        <dbReference type="ARBA" id="ARBA00023128"/>
    </source>
</evidence>
<dbReference type="PANTHER" id="PTHR11835:SF42">
    <property type="entry name" value="ISOCITRATE DEHYDROGENASE [NAD] SUBUNIT BETA, MITOCHONDRIAL"/>
    <property type="match status" value="1"/>
</dbReference>
<evidence type="ECO:0000256" key="2">
    <source>
        <dbReference type="ARBA" id="ARBA00004173"/>
    </source>
</evidence>
<evidence type="ECO:0000256" key="11">
    <source>
        <dbReference type="ARBA" id="ARBA00030683"/>
    </source>
</evidence>
<evidence type="ECO:0000256" key="4">
    <source>
        <dbReference type="ARBA" id="ARBA00011567"/>
    </source>
</evidence>
<evidence type="ECO:0000313" key="14">
    <source>
        <dbReference type="EMBL" id="WBW75042.1"/>
    </source>
</evidence>
<accession>A0AAE9WHF4</accession>
<dbReference type="GO" id="GO:0051287">
    <property type="term" value="F:NAD binding"/>
    <property type="evidence" value="ECO:0007669"/>
    <property type="project" value="InterPro"/>
</dbReference>
<dbReference type="KEGG" id="som:SOMG_04639"/>
<dbReference type="PROSITE" id="PS00470">
    <property type="entry name" value="IDH_IMDH"/>
    <property type="match status" value="1"/>
</dbReference>
<evidence type="ECO:0000256" key="5">
    <source>
        <dbReference type="ARBA" id="ARBA00013012"/>
    </source>
</evidence>
<evidence type="ECO:0000256" key="8">
    <source>
        <dbReference type="ARBA" id="ARBA00022946"/>
    </source>
</evidence>
<protein>
    <recommendedName>
        <fullName evidence="12">Isocitrate dehydrogenase [NAD] subunit 1, mitochondrial</fullName>
        <ecNumber evidence="5">1.1.1.41</ecNumber>
    </recommendedName>
    <alternativeName>
        <fullName evidence="11">Isocitric dehydrogenase</fullName>
    </alternativeName>
    <alternativeName>
        <fullName evidence="10">NAD(+)-specific ICDH</fullName>
    </alternativeName>
</protein>
<keyword evidence="15" id="KW-1185">Reference proteome</keyword>
<dbReference type="GeneID" id="80878107"/>
<dbReference type="Proteomes" id="UP001212411">
    <property type="component" value="Chromosome 3"/>
</dbReference>
<dbReference type="InterPro" id="IPR004434">
    <property type="entry name" value="Isocitrate_DH_NAD"/>
</dbReference>
<evidence type="ECO:0000256" key="3">
    <source>
        <dbReference type="ARBA" id="ARBA00007769"/>
    </source>
</evidence>
<dbReference type="GO" id="GO:0006099">
    <property type="term" value="P:tricarboxylic acid cycle"/>
    <property type="evidence" value="ECO:0007669"/>
    <property type="project" value="UniProtKB-KW"/>
</dbReference>
<dbReference type="FunFam" id="3.40.718.10:FF:000001">
    <property type="entry name" value="Isocitrate dehydrogenase [NAD] subunit, mitochondrial"/>
    <property type="match status" value="1"/>
</dbReference>
<dbReference type="GO" id="GO:0005739">
    <property type="term" value="C:mitochondrion"/>
    <property type="evidence" value="ECO:0007669"/>
    <property type="project" value="UniProtKB-SubCell"/>
</dbReference>
<dbReference type="SUPFAM" id="SSF53659">
    <property type="entry name" value="Isocitrate/Isopropylmalate dehydrogenase-like"/>
    <property type="match status" value="1"/>
</dbReference>
<dbReference type="AlphaFoldDB" id="A0AAE9WHF4"/>
<dbReference type="PANTHER" id="PTHR11835">
    <property type="entry name" value="DECARBOXYLATING DEHYDROGENASES-ISOCITRATE, ISOPROPYLMALATE, TARTRATE"/>
    <property type="match status" value="1"/>
</dbReference>
<reference evidence="14 15" key="1">
    <citation type="journal article" date="2023" name="G3 (Bethesda)">
        <title>A high-quality reference genome for the fission yeast Schizosaccharomyces osmophilus.</title>
        <authorList>
            <person name="Jia G.S."/>
            <person name="Zhang W.C."/>
            <person name="Liang Y."/>
            <person name="Liu X.H."/>
            <person name="Rhind N."/>
            <person name="Pidoux A."/>
            <person name="Brysch-Herzberg M."/>
            <person name="Du L.L."/>
        </authorList>
    </citation>
    <scope>NUCLEOTIDE SEQUENCE [LARGE SCALE GENOMIC DNA]</scope>
    <source>
        <strain evidence="14 15">CBS 15793</strain>
    </source>
</reference>
<keyword evidence="9" id="KW-0496">Mitochondrion</keyword>
<dbReference type="GO" id="GO:0004449">
    <property type="term" value="F:isocitrate dehydrogenase (NAD+) activity"/>
    <property type="evidence" value="ECO:0007669"/>
    <property type="project" value="UniProtKB-EC"/>
</dbReference>
<evidence type="ECO:0000256" key="6">
    <source>
        <dbReference type="ARBA" id="ARBA00022532"/>
    </source>
</evidence>
<evidence type="ECO:0000313" key="15">
    <source>
        <dbReference type="Proteomes" id="UP001212411"/>
    </source>
</evidence>
<dbReference type="EMBL" id="CP115613">
    <property type="protein sequence ID" value="WBW75042.1"/>
    <property type="molecule type" value="Genomic_DNA"/>
</dbReference>
<comment type="similarity">
    <text evidence="3">Belongs to the isocitrate and isopropylmalate dehydrogenases family.</text>
</comment>
<dbReference type="GO" id="GO:0000287">
    <property type="term" value="F:magnesium ion binding"/>
    <property type="evidence" value="ECO:0007669"/>
    <property type="project" value="InterPro"/>
</dbReference>
<dbReference type="Gene3D" id="3.40.718.10">
    <property type="entry name" value="Isopropylmalate Dehydrogenase"/>
    <property type="match status" value="1"/>
</dbReference>
<evidence type="ECO:0000259" key="13">
    <source>
        <dbReference type="SMART" id="SM01329"/>
    </source>
</evidence>